<accession>A0A2N9HUB5</accession>
<gene>
    <name evidence="1" type="ORF">FSB_LOCUS43175</name>
</gene>
<organism evidence="1">
    <name type="scientific">Fagus sylvatica</name>
    <name type="common">Beechnut</name>
    <dbReference type="NCBI Taxonomy" id="28930"/>
    <lineage>
        <taxon>Eukaryota</taxon>
        <taxon>Viridiplantae</taxon>
        <taxon>Streptophyta</taxon>
        <taxon>Embryophyta</taxon>
        <taxon>Tracheophyta</taxon>
        <taxon>Spermatophyta</taxon>
        <taxon>Magnoliopsida</taxon>
        <taxon>eudicotyledons</taxon>
        <taxon>Gunneridae</taxon>
        <taxon>Pentapetalae</taxon>
        <taxon>rosids</taxon>
        <taxon>fabids</taxon>
        <taxon>Fagales</taxon>
        <taxon>Fagaceae</taxon>
        <taxon>Fagus</taxon>
    </lineage>
</organism>
<name>A0A2N9HUB5_FAGSY</name>
<protein>
    <submittedName>
        <fullName evidence="1">Uncharacterized protein</fullName>
    </submittedName>
</protein>
<dbReference type="EMBL" id="OIVN01004071">
    <property type="protein sequence ID" value="SPD15293.1"/>
    <property type="molecule type" value="Genomic_DNA"/>
</dbReference>
<dbReference type="AlphaFoldDB" id="A0A2N9HUB5"/>
<proteinExistence type="predicted"/>
<evidence type="ECO:0000313" key="1">
    <source>
        <dbReference type="EMBL" id="SPD15293.1"/>
    </source>
</evidence>
<sequence length="122" mass="12957">MITCITYRNLIRSDPILIRSDQDLIRSNPLEVDAGGLGVYRRRSSRWVRRSDGATEGRWSSAIGVGLARAGWHDLGERESEQRRGVAGGDRLGVAGGDRLGVAGGDRLGVAGGGGVVKRADS</sequence>
<reference evidence="1" key="1">
    <citation type="submission" date="2018-02" db="EMBL/GenBank/DDBJ databases">
        <authorList>
            <person name="Cohen D.B."/>
            <person name="Kent A.D."/>
        </authorList>
    </citation>
    <scope>NUCLEOTIDE SEQUENCE</scope>
</reference>